<reference evidence="1 2" key="1">
    <citation type="submission" date="2019-04" db="EMBL/GenBank/DDBJ databases">
        <authorList>
            <person name="Li M."/>
            <person name="Gao C."/>
        </authorList>
    </citation>
    <scope>NUCLEOTIDE SEQUENCE [LARGE SCALE GENOMIC DNA]</scope>
    <source>
        <strain evidence="1 2">BGMRC 2031</strain>
    </source>
</reference>
<sequence length="1002" mass="112279">MLECRDFSIPGLTKFSLRRSNGMSNIHRIFPDYFEIRATLCYQRLSHPHRLDAANYIYLGSLNNGPPLQQGMTLDENGRFLLLKGKSKDLVKSGWLCLRGETKLYAAKIEQDGMPELRFTRLSVNHNGQLIARELQTGSEYRITLDTQDTAREIRFDQAVEPAWDLKIGFRKLPYASRDGVSLLFVLAKKITVQFYFFSGKVFLKRIYHRQADCGFDALNYALKFPLPKSARIIAIDRAGNQVKLCVQKDGETLVRYFSPDEVDLATGGVRHLSHKPTQGIYSGAGADPHEKVHSGLPFDSKRWSNFSSRRIPLLSSLIDNYRVNVKRAKKHYHQGDKCLAGLALASALDPGLRCLAQTAGEKIAGLTADRAGKRYRDTLDREFYQLRQFIDNRKIDNVFSCAADYFTASTPLAEKVKSVLELLAVNDSISLNRVKNTAFFFGIAAAGIPLVAGWFTGVLARLRKHHSLTLTRSKNGNIYFTFIKNDTRSLICLAGTGQGLEDKGKFLSLKGMDFGTLLPFEANIILVLNCERERNFSFEIEWQHIDVFLHGLFHADTNVSPVEILARNVTLRKSGHQGLTGLIEAKSEVRGQIGFMASPNTFMVFPRNALGFAGSVNLIDLAIRKHETTVRLDTGLISDRESHFTGSYLNTSLNLFRETKIMPIPMSGLDTPGGQVYCYPLPLIEEMGQRLPITGNRLMRYLRLDGALLQLKQAPLFRTGKKNTAGEYSDVPDAHAALRLIAEIRHTLERAGRDELSYQVVKPGESIGDFVLSPGDGKRNLAMLGAKAVPMLSLRRYKGKRSLGAKIIRALMPWTRNTTLREFLARQGKSVATGSPESRGSTARTAYDILRAVEDYAARGLRNSQGKRSAVMAVATFRPQKSTLEWVERECADLCRVVRAGVDAKRPLVREIRRLRELMALLSVDDAAKSACFQLDNIALVRQSAVMNETSTLPCTLLHIARQNELVYSRSLSTLGFEYRPGELFPHKMVTSLNIMPDLWL</sequence>
<dbReference type="EMBL" id="SZPQ01000002">
    <property type="protein sequence ID" value="TKI08064.1"/>
    <property type="molecule type" value="Genomic_DNA"/>
</dbReference>
<evidence type="ECO:0000313" key="2">
    <source>
        <dbReference type="Proteomes" id="UP000305202"/>
    </source>
</evidence>
<dbReference type="RefSeq" id="WP_136988337.1">
    <property type="nucleotide sequence ID" value="NZ_SZPQ01000002.1"/>
</dbReference>
<name>A0ABY2SUF1_9HYPH</name>
<organism evidence="1 2">
    <name type="scientific">Martelella alba</name>
    <dbReference type="NCBI Taxonomy" id="2590451"/>
    <lineage>
        <taxon>Bacteria</taxon>
        <taxon>Pseudomonadati</taxon>
        <taxon>Pseudomonadota</taxon>
        <taxon>Alphaproteobacteria</taxon>
        <taxon>Hyphomicrobiales</taxon>
        <taxon>Aurantimonadaceae</taxon>
        <taxon>Martelella</taxon>
    </lineage>
</organism>
<comment type="caution">
    <text evidence="1">The sequence shown here is derived from an EMBL/GenBank/DDBJ whole genome shotgun (WGS) entry which is preliminary data.</text>
</comment>
<dbReference type="Proteomes" id="UP000305202">
    <property type="component" value="Unassembled WGS sequence"/>
</dbReference>
<protein>
    <submittedName>
        <fullName evidence="1">Uncharacterized protein</fullName>
    </submittedName>
</protein>
<accession>A0ABY2SUF1</accession>
<gene>
    <name evidence="1" type="ORF">FCN80_02615</name>
</gene>
<keyword evidence="2" id="KW-1185">Reference proteome</keyword>
<proteinExistence type="predicted"/>
<evidence type="ECO:0000313" key="1">
    <source>
        <dbReference type="EMBL" id="TKI08064.1"/>
    </source>
</evidence>